<dbReference type="EMBL" id="LXJU01000006">
    <property type="protein sequence ID" value="OGE54602.1"/>
    <property type="molecule type" value="Genomic_DNA"/>
</dbReference>
<dbReference type="GeneID" id="34574912"/>
<dbReference type="Proteomes" id="UP000177622">
    <property type="component" value="Unassembled WGS sequence"/>
</dbReference>
<organism evidence="1 2">
    <name type="scientific">Penicillium arizonense</name>
    <dbReference type="NCBI Taxonomy" id="1835702"/>
    <lineage>
        <taxon>Eukaryota</taxon>
        <taxon>Fungi</taxon>
        <taxon>Dikarya</taxon>
        <taxon>Ascomycota</taxon>
        <taxon>Pezizomycotina</taxon>
        <taxon>Eurotiomycetes</taxon>
        <taxon>Eurotiomycetidae</taxon>
        <taxon>Eurotiales</taxon>
        <taxon>Aspergillaceae</taxon>
        <taxon>Penicillium</taxon>
    </lineage>
</organism>
<dbReference type="AlphaFoldDB" id="A0A1F5LN22"/>
<accession>A0A1F5LN22</accession>
<dbReference type="OrthoDB" id="4521398at2759"/>
<gene>
    <name evidence="1" type="ORF">PENARI_c006G01939</name>
</gene>
<keyword evidence="2" id="KW-1185">Reference proteome</keyword>
<evidence type="ECO:0000313" key="1">
    <source>
        <dbReference type="EMBL" id="OGE54602.1"/>
    </source>
</evidence>
<sequence>MPTSSQSDSVPSARLAPLAQLGTELHANSTETAVWLALEQTLSDFFGYSLFTVLAFSKQGGVTSLYSTNTDLHPLGIRKESPAADYDRDNVGNSISTTLPRSMGPAGLGGQQYLAWLRARGRKGSIWKLGATLAEAELVSYCAATYLRLKSLDLTILIDIKARL</sequence>
<comment type="caution">
    <text evidence="1">The sequence shown here is derived from an EMBL/GenBank/DDBJ whole genome shotgun (WGS) entry which is preliminary data.</text>
</comment>
<proteinExistence type="predicted"/>
<name>A0A1F5LN22_PENAI</name>
<dbReference type="RefSeq" id="XP_022490036.1">
    <property type="nucleotide sequence ID" value="XM_022630178.1"/>
</dbReference>
<evidence type="ECO:0000313" key="2">
    <source>
        <dbReference type="Proteomes" id="UP000177622"/>
    </source>
</evidence>
<protein>
    <submittedName>
        <fullName evidence="1">Uncharacterized protein</fullName>
    </submittedName>
</protein>
<reference evidence="1 2" key="1">
    <citation type="journal article" date="2016" name="Sci. Rep.">
        <title>Penicillium arizonense, a new, genome sequenced fungal species, reveals a high chemical diversity in secreted metabolites.</title>
        <authorList>
            <person name="Grijseels S."/>
            <person name="Nielsen J.C."/>
            <person name="Randelovic M."/>
            <person name="Nielsen J."/>
            <person name="Nielsen K.F."/>
            <person name="Workman M."/>
            <person name="Frisvad J.C."/>
        </authorList>
    </citation>
    <scope>NUCLEOTIDE SEQUENCE [LARGE SCALE GENOMIC DNA]</scope>
    <source>
        <strain evidence="1 2">CBS 141311</strain>
    </source>
</reference>